<feature type="compositionally biased region" description="Basic and acidic residues" evidence="1">
    <location>
        <begin position="39"/>
        <end position="49"/>
    </location>
</feature>
<gene>
    <name evidence="2" type="ORF">V8G54_002123</name>
</gene>
<evidence type="ECO:0000256" key="1">
    <source>
        <dbReference type="SAM" id="MobiDB-lite"/>
    </source>
</evidence>
<reference evidence="2 3" key="1">
    <citation type="journal article" date="2023" name="Life. Sci Alliance">
        <title>Evolutionary insights into 3D genome organization and epigenetic landscape of Vigna mungo.</title>
        <authorList>
            <person name="Junaid A."/>
            <person name="Singh B."/>
            <person name="Bhatia S."/>
        </authorList>
    </citation>
    <scope>NUCLEOTIDE SEQUENCE [LARGE SCALE GENOMIC DNA]</scope>
    <source>
        <strain evidence="2">Urdbean</strain>
    </source>
</reference>
<sequence>MRQDVQAILKMLGDHNCDPNDNRQDSSQSSVNENDEPDGERGRRGEGNQEGHANWRKQVELPGFEGGDPLIWINRVEKFFEVQKVGDKEKLQLAFISMEGYAMYWFRFWREKTKNNSWEGLKRVLVIRFGEGGRGFVYERLAAIK</sequence>
<evidence type="ECO:0000313" key="3">
    <source>
        <dbReference type="Proteomes" id="UP001374535"/>
    </source>
</evidence>
<evidence type="ECO:0000313" key="2">
    <source>
        <dbReference type="EMBL" id="WVZ23579.1"/>
    </source>
</evidence>
<dbReference type="Proteomes" id="UP001374535">
    <property type="component" value="Chromosome 1"/>
</dbReference>
<dbReference type="EMBL" id="CP144700">
    <property type="protein sequence ID" value="WVZ23579.1"/>
    <property type="molecule type" value="Genomic_DNA"/>
</dbReference>
<feature type="compositionally biased region" description="Basic and acidic residues" evidence="1">
    <location>
        <begin position="12"/>
        <end position="24"/>
    </location>
</feature>
<proteinExistence type="predicted"/>
<protein>
    <recommendedName>
        <fullName evidence="4">Retrotransposon gag domain-containing protein</fullName>
    </recommendedName>
</protein>
<dbReference type="AlphaFoldDB" id="A0AAQ3P923"/>
<accession>A0AAQ3P923</accession>
<organism evidence="2 3">
    <name type="scientific">Vigna mungo</name>
    <name type="common">Black gram</name>
    <name type="synonym">Phaseolus mungo</name>
    <dbReference type="NCBI Taxonomy" id="3915"/>
    <lineage>
        <taxon>Eukaryota</taxon>
        <taxon>Viridiplantae</taxon>
        <taxon>Streptophyta</taxon>
        <taxon>Embryophyta</taxon>
        <taxon>Tracheophyta</taxon>
        <taxon>Spermatophyta</taxon>
        <taxon>Magnoliopsida</taxon>
        <taxon>eudicotyledons</taxon>
        <taxon>Gunneridae</taxon>
        <taxon>Pentapetalae</taxon>
        <taxon>rosids</taxon>
        <taxon>fabids</taxon>
        <taxon>Fabales</taxon>
        <taxon>Fabaceae</taxon>
        <taxon>Papilionoideae</taxon>
        <taxon>50 kb inversion clade</taxon>
        <taxon>NPAAA clade</taxon>
        <taxon>indigoferoid/millettioid clade</taxon>
        <taxon>Phaseoleae</taxon>
        <taxon>Vigna</taxon>
    </lineage>
</organism>
<evidence type="ECO:0008006" key="4">
    <source>
        <dbReference type="Google" id="ProtNLM"/>
    </source>
</evidence>
<name>A0AAQ3P923_VIGMU</name>
<feature type="region of interest" description="Disordered" evidence="1">
    <location>
        <begin position="10"/>
        <end position="58"/>
    </location>
</feature>
<keyword evidence="3" id="KW-1185">Reference proteome</keyword>